<name>A0A165YZZ9_9EURY</name>
<protein>
    <submittedName>
        <fullName evidence="2">PD-(D/E)XK nuclease family transposase</fullName>
    </submittedName>
</protein>
<dbReference type="RefSeq" id="WP_067092729.1">
    <property type="nucleotide sequence ID" value="NZ_LWMV01000225.1"/>
</dbReference>
<sequence length="237" mass="27816">MKAKKINHDTWDYNPLNDFLFKKTLGEEGCEEQLKGLINANLKAKKEPYPKTIEILESRILMPEIDGLKISILDLKVKDGNNDIYIIEMQQFKTPDFKLNKLHYLTSEFSRSIKKGVILIPENVNKYTLILITTFKISRSEKYNRKFNIAETTDNNSQGEVYTDKLKIINLDLKTYIQNIKNCETKINYNDELHQWLIYFNQENLNKKILKKSGKNELPNKKSTQQSNRSYANTIRT</sequence>
<evidence type="ECO:0000256" key="1">
    <source>
        <dbReference type="SAM" id="MobiDB-lite"/>
    </source>
</evidence>
<feature type="compositionally biased region" description="Polar residues" evidence="1">
    <location>
        <begin position="221"/>
        <end position="237"/>
    </location>
</feature>
<dbReference type="EMBL" id="LWMV01000225">
    <property type="protein sequence ID" value="KZX10078.1"/>
    <property type="molecule type" value="Genomic_DNA"/>
</dbReference>
<comment type="caution">
    <text evidence="2">The sequence shown here is derived from an EMBL/GenBank/DDBJ whole genome shotgun (WGS) entry which is preliminary data.</text>
</comment>
<dbReference type="PATRIC" id="fig|49547.3.peg.2038"/>
<evidence type="ECO:0000313" key="3">
    <source>
        <dbReference type="Proteomes" id="UP000077245"/>
    </source>
</evidence>
<keyword evidence="3" id="KW-1185">Reference proteome</keyword>
<dbReference type="Proteomes" id="UP000077245">
    <property type="component" value="Unassembled WGS sequence"/>
</dbReference>
<organism evidence="2 3">
    <name type="scientific">Methanobrevibacter curvatus</name>
    <dbReference type="NCBI Taxonomy" id="49547"/>
    <lineage>
        <taxon>Archaea</taxon>
        <taxon>Methanobacteriati</taxon>
        <taxon>Methanobacteriota</taxon>
        <taxon>Methanomada group</taxon>
        <taxon>Methanobacteria</taxon>
        <taxon>Methanobacteriales</taxon>
        <taxon>Methanobacteriaceae</taxon>
        <taxon>Methanobrevibacter</taxon>
    </lineage>
</organism>
<feature type="region of interest" description="Disordered" evidence="1">
    <location>
        <begin position="214"/>
        <end position="237"/>
    </location>
</feature>
<evidence type="ECO:0000313" key="2">
    <source>
        <dbReference type="EMBL" id="KZX10078.1"/>
    </source>
</evidence>
<accession>A0A165YZZ9</accession>
<proteinExistence type="predicted"/>
<gene>
    <name evidence="2" type="ORF">MBCUR_19290</name>
</gene>
<dbReference type="Pfam" id="PF12784">
    <property type="entry name" value="PDDEXK_2"/>
    <property type="match status" value="1"/>
</dbReference>
<dbReference type="AlphaFoldDB" id="A0A165YZZ9"/>
<dbReference type="OrthoDB" id="79658at2157"/>
<reference evidence="2 3" key="1">
    <citation type="submission" date="2016-04" db="EMBL/GenBank/DDBJ databases">
        <title>Genome sequence of Methanobrevibacter curvatus DSM 11111.</title>
        <authorList>
            <person name="Poehlein A."/>
            <person name="Seedorf H."/>
            <person name="Daniel R."/>
        </authorList>
    </citation>
    <scope>NUCLEOTIDE SEQUENCE [LARGE SCALE GENOMIC DNA]</scope>
    <source>
        <strain evidence="2 3">DSM 11111</strain>
    </source>
</reference>